<protein>
    <submittedName>
        <fullName evidence="4">M20 family metallopeptidase</fullName>
    </submittedName>
</protein>
<proteinExistence type="predicted"/>
<evidence type="ECO:0000313" key="4">
    <source>
        <dbReference type="EMBL" id="MET6989924.1"/>
    </source>
</evidence>
<dbReference type="PANTHER" id="PTHR43808:SF9">
    <property type="entry name" value="BLL0789 PROTEIN"/>
    <property type="match status" value="1"/>
</dbReference>
<reference evidence="4 5" key="1">
    <citation type="submission" date="2024-07" db="EMBL/GenBank/DDBJ databases">
        <title>The genome sequence of type strain Sediminicola arcticus GDMCC 1.2805.</title>
        <authorList>
            <person name="Liu Y."/>
        </authorList>
    </citation>
    <scope>NUCLEOTIDE SEQUENCE [LARGE SCALE GENOMIC DNA]</scope>
    <source>
        <strain evidence="4 5">GDMCC 1.2805</strain>
    </source>
</reference>
<dbReference type="SUPFAM" id="SSF55031">
    <property type="entry name" value="Bacterial exopeptidase dimerisation domain"/>
    <property type="match status" value="1"/>
</dbReference>
<gene>
    <name evidence="4" type="ORF">ABXZ36_04595</name>
</gene>
<comment type="caution">
    <text evidence="4">The sequence shown here is derived from an EMBL/GenBank/DDBJ whole genome shotgun (WGS) entry which is preliminary data.</text>
</comment>
<dbReference type="InterPro" id="IPR017150">
    <property type="entry name" value="Pept_M20_glutamate_carboxypep"/>
</dbReference>
<sequence>MSTNTDIATGIKKYLTIQRKEMINFLKTLVSFETPSKEQDSQKGIFDVLLAKLETIDYETIYMPGKHSGGYLFARPKKRNRKLPLQLLVGHCDTVWPLDTLKKMPLMEEDGKIKGPGVYDMKAGLTQIIFALKTLQDLNLSHNLTPIILINSDEEIGSRESTTIIKRLAKISKRAFVLEPPLGLDGKLKTARKGLGRFTIRAKGKASHAGLDPTKGINAIVELAHQVQKLYAMNDFERGITVNVGMIEGGVSANVIAPESTAVIDVRVFKDSDGNYITEKIKALKPYLKDIELHVEGGIGRPPMEKTVRNQELWKLAKCQGDALGIQLEEATAGGGSDGNTTSQFTATLDGLGTPGDGAHASHEYIIENQLLERTALLTLLLITDS</sequence>
<dbReference type="SUPFAM" id="SSF53187">
    <property type="entry name" value="Zn-dependent exopeptidases"/>
    <property type="match status" value="1"/>
</dbReference>
<dbReference type="InterPro" id="IPR011650">
    <property type="entry name" value="Peptidase_M20_dimer"/>
</dbReference>
<evidence type="ECO:0000256" key="1">
    <source>
        <dbReference type="ARBA" id="ARBA00022723"/>
    </source>
</evidence>
<dbReference type="InterPro" id="IPR050072">
    <property type="entry name" value="Peptidase_M20A"/>
</dbReference>
<evidence type="ECO:0000259" key="3">
    <source>
        <dbReference type="Pfam" id="PF07687"/>
    </source>
</evidence>
<keyword evidence="1" id="KW-0479">Metal-binding</keyword>
<keyword evidence="5" id="KW-1185">Reference proteome</keyword>
<organism evidence="4 5">
    <name type="scientific">Sediminicola arcticus</name>
    <dbReference type="NCBI Taxonomy" id="1574308"/>
    <lineage>
        <taxon>Bacteria</taxon>
        <taxon>Pseudomonadati</taxon>
        <taxon>Bacteroidota</taxon>
        <taxon>Flavobacteriia</taxon>
        <taxon>Flavobacteriales</taxon>
        <taxon>Flavobacteriaceae</taxon>
        <taxon>Sediminicola</taxon>
    </lineage>
</organism>
<dbReference type="InterPro" id="IPR036264">
    <property type="entry name" value="Bact_exopeptidase_dim_dom"/>
</dbReference>
<accession>A0ABV2SUH3</accession>
<feature type="domain" description="Peptidase M20 dimerisation" evidence="3">
    <location>
        <begin position="190"/>
        <end position="283"/>
    </location>
</feature>
<dbReference type="Proteomes" id="UP001549799">
    <property type="component" value="Unassembled WGS sequence"/>
</dbReference>
<dbReference type="CDD" id="cd03885">
    <property type="entry name" value="M20_CPDG2"/>
    <property type="match status" value="1"/>
</dbReference>
<dbReference type="Gene3D" id="3.40.630.10">
    <property type="entry name" value="Zn peptidases"/>
    <property type="match status" value="1"/>
</dbReference>
<keyword evidence="2" id="KW-0378">Hydrolase</keyword>
<dbReference type="Gene3D" id="3.30.70.360">
    <property type="match status" value="1"/>
</dbReference>
<dbReference type="EMBL" id="JBEXAE010000002">
    <property type="protein sequence ID" value="MET6989924.1"/>
    <property type="molecule type" value="Genomic_DNA"/>
</dbReference>
<evidence type="ECO:0000313" key="5">
    <source>
        <dbReference type="Proteomes" id="UP001549799"/>
    </source>
</evidence>
<dbReference type="InterPro" id="IPR002933">
    <property type="entry name" value="Peptidase_M20"/>
</dbReference>
<dbReference type="RefSeq" id="WP_354614304.1">
    <property type="nucleotide sequence ID" value="NZ_JBEXAE010000002.1"/>
</dbReference>
<evidence type="ECO:0000256" key="2">
    <source>
        <dbReference type="ARBA" id="ARBA00022801"/>
    </source>
</evidence>
<dbReference type="Pfam" id="PF01546">
    <property type="entry name" value="Peptidase_M20"/>
    <property type="match status" value="1"/>
</dbReference>
<dbReference type="Pfam" id="PF07687">
    <property type="entry name" value="M20_dimer"/>
    <property type="match status" value="1"/>
</dbReference>
<name>A0ABV2SUH3_9FLAO</name>
<dbReference type="PANTHER" id="PTHR43808">
    <property type="entry name" value="ACETYLORNITHINE DEACETYLASE"/>
    <property type="match status" value="1"/>
</dbReference>
<dbReference type="PIRSF" id="PIRSF037238">
    <property type="entry name" value="Carboxypeptidase_G2"/>
    <property type="match status" value="1"/>
</dbReference>